<proteinExistence type="predicted"/>
<dbReference type="EMBL" id="BAABGT010000002">
    <property type="protein sequence ID" value="GAA4535190.1"/>
    <property type="molecule type" value="Genomic_DNA"/>
</dbReference>
<feature type="compositionally biased region" description="Low complexity" evidence="1">
    <location>
        <begin position="148"/>
        <end position="160"/>
    </location>
</feature>
<feature type="region of interest" description="Disordered" evidence="1">
    <location>
        <begin position="148"/>
        <end position="170"/>
    </location>
</feature>
<evidence type="ECO:0000256" key="1">
    <source>
        <dbReference type="SAM" id="MobiDB-lite"/>
    </source>
</evidence>
<gene>
    <name evidence="2" type="ORF">GCM10023175_00430</name>
</gene>
<comment type="caution">
    <text evidence="2">The sequence shown here is derived from an EMBL/GenBank/DDBJ whole genome shotgun (WGS) entry which is preliminary data.</text>
</comment>
<organism evidence="2 3">
    <name type="scientific">Pseudonocardia xishanensis</name>
    <dbReference type="NCBI Taxonomy" id="630995"/>
    <lineage>
        <taxon>Bacteria</taxon>
        <taxon>Bacillati</taxon>
        <taxon>Actinomycetota</taxon>
        <taxon>Actinomycetes</taxon>
        <taxon>Pseudonocardiales</taxon>
        <taxon>Pseudonocardiaceae</taxon>
        <taxon>Pseudonocardia</taxon>
    </lineage>
</organism>
<evidence type="ECO:0000313" key="2">
    <source>
        <dbReference type="EMBL" id="GAA4535190.1"/>
    </source>
</evidence>
<name>A0ABP8RCA9_9PSEU</name>
<protein>
    <submittedName>
        <fullName evidence="2">Uncharacterized protein</fullName>
    </submittedName>
</protein>
<dbReference type="Proteomes" id="UP001501598">
    <property type="component" value="Unassembled WGS sequence"/>
</dbReference>
<keyword evidence="3" id="KW-1185">Reference proteome</keyword>
<sequence length="296" mass="31099">MTGPARSHTEAVAAVGRALAAYETQAGVAADAALVAARRIATDAAAAQADRQRHLERAEADLRACRAEPEARCTAEQARVVQEQHGLEVARRAVSMAERAVRDLAASRVRFRSEAAALITPGRTMTSVKGAELEAYLSSVGLRAVASAGPGSSSAGPVSAQRPSGGGGRDIGGLPEGFELVALDLVDVPDPVTGRDQFGKGYSPEDMAWAFSAFDDVVLPALRAGEGSEYFASLDAAEGRMGTRSYSDTYSGFLGSDAIVLEARPGGRYELSENGRHRFWVAQQTGRPTVPALVRR</sequence>
<evidence type="ECO:0000313" key="3">
    <source>
        <dbReference type="Proteomes" id="UP001501598"/>
    </source>
</evidence>
<dbReference type="RefSeq" id="WP_345411424.1">
    <property type="nucleotide sequence ID" value="NZ_BAABGT010000002.1"/>
</dbReference>
<accession>A0ABP8RCA9</accession>
<reference evidence="3" key="1">
    <citation type="journal article" date="2019" name="Int. J. Syst. Evol. Microbiol.">
        <title>The Global Catalogue of Microorganisms (GCM) 10K type strain sequencing project: providing services to taxonomists for standard genome sequencing and annotation.</title>
        <authorList>
            <consortium name="The Broad Institute Genomics Platform"/>
            <consortium name="The Broad Institute Genome Sequencing Center for Infectious Disease"/>
            <person name="Wu L."/>
            <person name="Ma J."/>
        </authorList>
    </citation>
    <scope>NUCLEOTIDE SEQUENCE [LARGE SCALE GENOMIC DNA]</scope>
    <source>
        <strain evidence="3">JCM 17906</strain>
    </source>
</reference>